<dbReference type="Proteomes" id="UP001302321">
    <property type="component" value="Unassembled WGS sequence"/>
</dbReference>
<feature type="signal peptide" evidence="1">
    <location>
        <begin position="1"/>
        <end position="19"/>
    </location>
</feature>
<dbReference type="EMBL" id="MU866166">
    <property type="protein sequence ID" value="KAK4177393.1"/>
    <property type="molecule type" value="Genomic_DNA"/>
</dbReference>
<protein>
    <submittedName>
        <fullName evidence="2">Uncharacterized protein</fullName>
    </submittedName>
</protein>
<dbReference type="AlphaFoldDB" id="A0AAN6W8N3"/>
<comment type="caution">
    <text evidence="2">The sequence shown here is derived from an EMBL/GenBank/DDBJ whole genome shotgun (WGS) entry which is preliminary data.</text>
</comment>
<evidence type="ECO:0000313" key="3">
    <source>
        <dbReference type="Proteomes" id="UP001302321"/>
    </source>
</evidence>
<name>A0AAN6W8N3_9PEZI</name>
<accession>A0AAN6W8N3</accession>
<evidence type="ECO:0000313" key="2">
    <source>
        <dbReference type="EMBL" id="KAK4177393.1"/>
    </source>
</evidence>
<keyword evidence="1" id="KW-0732">Signal</keyword>
<reference evidence="2" key="2">
    <citation type="submission" date="2023-05" db="EMBL/GenBank/DDBJ databases">
        <authorList>
            <consortium name="Lawrence Berkeley National Laboratory"/>
            <person name="Steindorff A."/>
            <person name="Hensen N."/>
            <person name="Bonometti L."/>
            <person name="Westerberg I."/>
            <person name="Brannstrom I.O."/>
            <person name="Guillou S."/>
            <person name="Cros-Aarteil S."/>
            <person name="Calhoun S."/>
            <person name="Haridas S."/>
            <person name="Kuo A."/>
            <person name="Mondo S."/>
            <person name="Pangilinan J."/>
            <person name="Riley R."/>
            <person name="Labutti K."/>
            <person name="Andreopoulos B."/>
            <person name="Lipzen A."/>
            <person name="Chen C."/>
            <person name="Yanf M."/>
            <person name="Daum C."/>
            <person name="Ng V."/>
            <person name="Clum A."/>
            <person name="Ohm R."/>
            <person name="Martin F."/>
            <person name="Silar P."/>
            <person name="Natvig D."/>
            <person name="Lalanne C."/>
            <person name="Gautier V."/>
            <person name="Ament-Velasquez S.L."/>
            <person name="Kruys A."/>
            <person name="Hutchinson M.I."/>
            <person name="Powell A.J."/>
            <person name="Barry K."/>
            <person name="Miller A.N."/>
            <person name="Grigoriev I.V."/>
            <person name="Debuchy R."/>
            <person name="Gladieux P."/>
            <person name="Thoren M.H."/>
            <person name="Johannesson H."/>
        </authorList>
    </citation>
    <scope>NUCLEOTIDE SEQUENCE</scope>
    <source>
        <strain evidence="2">CBS 892.96</strain>
    </source>
</reference>
<gene>
    <name evidence="2" type="ORF">QBC36DRAFT_327149</name>
</gene>
<proteinExistence type="predicted"/>
<feature type="chain" id="PRO_5042843474" evidence="1">
    <location>
        <begin position="20"/>
        <end position="73"/>
    </location>
</feature>
<evidence type="ECO:0000256" key="1">
    <source>
        <dbReference type="SAM" id="SignalP"/>
    </source>
</evidence>
<reference evidence="2" key="1">
    <citation type="journal article" date="2023" name="Mol. Phylogenet. Evol.">
        <title>Genome-scale phylogeny and comparative genomics of the fungal order Sordariales.</title>
        <authorList>
            <person name="Hensen N."/>
            <person name="Bonometti L."/>
            <person name="Westerberg I."/>
            <person name="Brannstrom I.O."/>
            <person name="Guillou S."/>
            <person name="Cros-Aarteil S."/>
            <person name="Calhoun S."/>
            <person name="Haridas S."/>
            <person name="Kuo A."/>
            <person name="Mondo S."/>
            <person name="Pangilinan J."/>
            <person name="Riley R."/>
            <person name="LaButti K."/>
            <person name="Andreopoulos B."/>
            <person name="Lipzen A."/>
            <person name="Chen C."/>
            <person name="Yan M."/>
            <person name="Daum C."/>
            <person name="Ng V."/>
            <person name="Clum A."/>
            <person name="Steindorff A."/>
            <person name="Ohm R.A."/>
            <person name="Martin F."/>
            <person name="Silar P."/>
            <person name="Natvig D.O."/>
            <person name="Lalanne C."/>
            <person name="Gautier V."/>
            <person name="Ament-Velasquez S.L."/>
            <person name="Kruys A."/>
            <person name="Hutchinson M.I."/>
            <person name="Powell A.J."/>
            <person name="Barry K."/>
            <person name="Miller A.N."/>
            <person name="Grigoriev I.V."/>
            <person name="Debuchy R."/>
            <person name="Gladieux P."/>
            <person name="Hiltunen Thoren M."/>
            <person name="Johannesson H."/>
        </authorList>
    </citation>
    <scope>NUCLEOTIDE SEQUENCE</scope>
    <source>
        <strain evidence="2">CBS 892.96</strain>
    </source>
</reference>
<organism evidence="2 3">
    <name type="scientific">Triangularia setosa</name>
    <dbReference type="NCBI Taxonomy" id="2587417"/>
    <lineage>
        <taxon>Eukaryota</taxon>
        <taxon>Fungi</taxon>
        <taxon>Dikarya</taxon>
        <taxon>Ascomycota</taxon>
        <taxon>Pezizomycotina</taxon>
        <taxon>Sordariomycetes</taxon>
        <taxon>Sordariomycetidae</taxon>
        <taxon>Sordariales</taxon>
        <taxon>Podosporaceae</taxon>
        <taxon>Triangularia</taxon>
    </lineage>
</organism>
<sequence length="73" mass="7991">MTSKTSLLVPCLAILTAVAMGPPDSWHDISPLERFRGGILIVFYPVGRLLEHETLAAVMGSKTDIIRSVRVRS</sequence>
<keyword evidence="3" id="KW-1185">Reference proteome</keyword>